<protein>
    <submittedName>
        <fullName evidence="1">Uncharacterized protein</fullName>
    </submittedName>
</protein>
<dbReference type="AlphaFoldDB" id="A0A090QJN3"/>
<name>A0A090QJN3_9GAMM</name>
<comment type="caution">
    <text evidence="1">The sequence shown here is derived from an EMBL/GenBank/DDBJ whole genome shotgun (WGS) entry which is preliminary data.</text>
</comment>
<accession>A0A090QJN3</accession>
<sequence>MHLGISGALNEDWYGYAEASSLLWHDDLSAYTISVGVSMALD</sequence>
<reference evidence="1 2" key="1">
    <citation type="journal article" date="2014" name="Genome Announc.">
        <title>Draft Genome Sequences of Two Vibrionaceae Species, Vibrio ponticus C121 and Photobacterium aphoticum C119, Isolated as Coral Reef Microbiota.</title>
        <authorList>
            <person name="Al-saari N."/>
            <person name="Meirelles P.M."/>
            <person name="Mino S."/>
            <person name="Suda W."/>
            <person name="Oshima K."/>
            <person name="Hattori M."/>
            <person name="Ohkuma M."/>
            <person name="Thompson F.L."/>
            <person name="Gomez-Gil B."/>
            <person name="Sawabe T."/>
            <person name="Sawabe T."/>
        </authorList>
    </citation>
    <scope>NUCLEOTIDE SEQUENCE [LARGE SCALE GENOMIC DNA]</scope>
    <source>
        <strain evidence="1 2">JCM 19237</strain>
    </source>
</reference>
<evidence type="ECO:0000313" key="1">
    <source>
        <dbReference type="EMBL" id="GAL03121.1"/>
    </source>
</evidence>
<dbReference type="Proteomes" id="UP000029227">
    <property type="component" value="Unassembled WGS sequence"/>
</dbReference>
<dbReference type="EMBL" id="BBMN01000001">
    <property type="protein sequence ID" value="GAL03121.1"/>
    <property type="molecule type" value="Genomic_DNA"/>
</dbReference>
<dbReference type="STRING" id="754436.JCM19237_6014"/>
<gene>
    <name evidence="1" type="ORF">JCM19237_6014</name>
</gene>
<proteinExistence type="predicted"/>
<evidence type="ECO:0000313" key="2">
    <source>
        <dbReference type="Proteomes" id="UP000029227"/>
    </source>
</evidence>
<organism evidence="1 2">
    <name type="scientific">Photobacterium aphoticum</name>
    <dbReference type="NCBI Taxonomy" id="754436"/>
    <lineage>
        <taxon>Bacteria</taxon>
        <taxon>Pseudomonadati</taxon>
        <taxon>Pseudomonadota</taxon>
        <taxon>Gammaproteobacteria</taxon>
        <taxon>Vibrionales</taxon>
        <taxon>Vibrionaceae</taxon>
        <taxon>Photobacterium</taxon>
    </lineage>
</organism>